<feature type="signal peptide" evidence="1">
    <location>
        <begin position="1"/>
        <end position="29"/>
    </location>
</feature>
<reference evidence="3" key="2">
    <citation type="submission" date="2024-06" db="EMBL/GenBank/DDBJ databases">
        <title>Micromonospora mangrovi CCTCC AA 2012012 genome sequences.</title>
        <authorList>
            <person name="Gao J."/>
        </authorList>
    </citation>
    <scope>NUCLEOTIDE SEQUENCE</scope>
    <source>
        <strain evidence="3">CCTCC AA 2012012</strain>
    </source>
</reference>
<evidence type="ECO:0000256" key="1">
    <source>
        <dbReference type="SAM" id="SignalP"/>
    </source>
</evidence>
<feature type="chain" id="PRO_5043288729" description="Secreted protein" evidence="1">
    <location>
        <begin position="30"/>
        <end position="175"/>
    </location>
</feature>
<reference evidence="2" key="1">
    <citation type="submission" date="2024-01" db="EMBL/GenBank/DDBJ databases">
        <title>The genome sequence of Micromonospora mangrovi CCTCC AA 2012012.</title>
        <authorList>
            <person name="Gao J."/>
        </authorList>
    </citation>
    <scope>NUCLEOTIDE SEQUENCE</scope>
    <source>
        <strain evidence="2">CCTCC AA 2012012</strain>
    </source>
</reference>
<keyword evidence="1" id="KW-0732">Signal</keyword>
<organism evidence="2">
    <name type="scientific">Micromonospora sp. CCTCC AA 2012012</name>
    <dbReference type="NCBI Taxonomy" id="3111921"/>
    <lineage>
        <taxon>Bacteria</taxon>
        <taxon>Bacillati</taxon>
        <taxon>Actinomycetota</taxon>
        <taxon>Actinomycetes</taxon>
        <taxon>Micromonosporales</taxon>
        <taxon>Micromonosporaceae</taxon>
        <taxon>Micromonospora</taxon>
    </lineage>
</organism>
<accession>A0AAU7M1R4</accession>
<sequence>MATLLSRKAAAVALGALTLTLAGGGIAAAAQPATKAPVQAVQPAVRQPGGQPPVTAASARQARAAMATTLAAPAPGAVAWAVVSANGVLLQHSPNVVSAQRFTCCGAGQYEVILNYDVHLKAHAATIGTNDPANVPPGGEVSVAPRYLTPNGVFIQTRSSGGSAADRPFHLIVAN</sequence>
<dbReference type="EMBL" id="CP157762">
    <property type="protein sequence ID" value="XBP91344.1"/>
    <property type="molecule type" value="Genomic_DNA"/>
</dbReference>
<name>A0AAU7M1R4_9ACTN</name>
<dbReference type="RefSeq" id="WP_350930885.1">
    <property type="nucleotide sequence ID" value="NZ_CP157762.1"/>
</dbReference>
<evidence type="ECO:0000313" key="3">
    <source>
        <dbReference type="EMBL" id="XCH72042.1"/>
    </source>
</evidence>
<dbReference type="AlphaFoldDB" id="A0AAU7M1R4"/>
<gene>
    <name evidence="3" type="ORF">ABUL08_16970</name>
    <name evidence="2" type="ORF">VK199_16905</name>
</gene>
<protein>
    <recommendedName>
        <fullName evidence="4">Secreted protein</fullName>
    </recommendedName>
</protein>
<dbReference type="EMBL" id="CP159342">
    <property type="protein sequence ID" value="XCH72042.1"/>
    <property type="molecule type" value="Genomic_DNA"/>
</dbReference>
<proteinExistence type="predicted"/>
<evidence type="ECO:0000313" key="2">
    <source>
        <dbReference type="EMBL" id="XBP91344.1"/>
    </source>
</evidence>
<evidence type="ECO:0008006" key="4">
    <source>
        <dbReference type="Google" id="ProtNLM"/>
    </source>
</evidence>